<evidence type="ECO:0000256" key="1">
    <source>
        <dbReference type="ARBA" id="ARBA00022603"/>
    </source>
</evidence>
<keyword evidence="1" id="KW-0489">Methyltransferase</keyword>
<keyword evidence="3" id="KW-0949">S-adenosyl-L-methionine</keyword>
<name>A0A6A6ND04_HEVBR</name>
<dbReference type="Pfam" id="PF22528">
    <property type="entry name" value="PRMT_C"/>
    <property type="match status" value="1"/>
</dbReference>
<dbReference type="SUPFAM" id="SSF53335">
    <property type="entry name" value="S-adenosyl-L-methionine-dependent methyltransferases"/>
    <property type="match status" value="1"/>
</dbReference>
<keyword evidence="2" id="KW-0808">Transferase</keyword>
<dbReference type="Gene3D" id="2.70.160.11">
    <property type="entry name" value="Hnrnp arginine n-methyltransferase1"/>
    <property type="match status" value="1"/>
</dbReference>
<dbReference type="InterPro" id="IPR029063">
    <property type="entry name" value="SAM-dependent_MTases_sf"/>
</dbReference>
<proteinExistence type="predicted"/>
<dbReference type="EMBL" id="JAAGAX010000002">
    <property type="protein sequence ID" value="KAF2322448.1"/>
    <property type="molecule type" value="Genomic_DNA"/>
</dbReference>
<feature type="domain" description="Protein arginine N-methyltransferase" evidence="4">
    <location>
        <begin position="208"/>
        <end position="246"/>
    </location>
</feature>
<organism evidence="5 6">
    <name type="scientific">Hevea brasiliensis</name>
    <name type="common">Para rubber tree</name>
    <name type="synonym">Siphonia brasiliensis</name>
    <dbReference type="NCBI Taxonomy" id="3981"/>
    <lineage>
        <taxon>Eukaryota</taxon>
        <taxon>Viridiplantae</taxon>
        <taxon>Streptophyta</taxon>
        <taxon>Embryophyta</taxon>
        <taxon>Tracheophyta</taxon>
        <taxon>Spermatophyta</taxon>
        <taxon>Magnoliopsida</taxon>
        <taxon>eudicotyledons</taxon>
        <taxon>Gunneridae</taxon>
        <taxon>Pentapetalae</taxon>
        <taxon>rosids</taxon>
        <taxon>fabids</taxon>
        <taxon>Malpighiales</taxon>
        <taxon>Euphorbiaceae</taxon>
        <taxon>Crotonoideae</taxon>
        <taxon>Micrandreae</taxon>
        <taxon>Hevea</taxon>
    </lineage>
</organism>
<dbReference type="AlphaFoldDB" id="A0A6A6ND04"/>
<reference evidence="5 6" key="1">
    <citation type="journal article" date="2020" name="Mol. Plant">
        <title>The Chromosome-Based Rubber Tree Genome Provides New Insights into Spurge Genome Evolution and Rubber Biosynthesis.</title>
        <authorList>
            <person name="Liu J."/>
            <person name="Shi C."/>
            <person name="Shi C.C."/>
            <person name="Li W."/>
            <person name="Zhang Q.J."/>
            <person name="Zhang Y."/>
            <person name="Li K."/>
            <person name="Lu H.F."/>
            <person name="Shi C."/>
            <person name="Zhu S.T."/>
            <person name="Xiao Z.Y."/>
            <person name="Nan H."/>
            <person name="Yue Y."/>
            <person name="Zhu X.G."/>
            <person name="Wu Y."/>
            <person name="Hong X.N."/>
            <person name="Fan G.Y."/>
            <person name="Tong Y."/>
            <person name="Zhang D."/>
            <person name="Mao C.L."/>
            <person name="Liu Y.L."/>
            <person name="Hao S.J."/>
            <person name="Liu W.Q."/>
            <person name="Lv M.Q."/>
            <person name="Zhang H.B."/>
            <person name="Liu Y."/>
            <person name="Hu-Tang G.R."/>
            <person name="Wang J.P."/>
            <person name="Wang J.H."/>
            <person name="Sun Y.H."/>
            <person name="Ni S.B."/>
            <person name="Chen W.B."/>
            <person name="Zhang X.C."/>
            <person name="Jiao Y.N."/>
            <person name="Eichler E.E."/>
            <person name="Li G.H."/>
            <person name="Liu X."/>
            <person name="Gao L.Z."/>
        </authorList>
    </citation>
    <scope>NUCLEOTIDE SEQUENCE [LARGE SCALE GENOMIC DNA]</scope>
    <source>
        <strain evidence="6">cv. GT1</strain>
        <tissue evidence="5">Leaf</tissue>
    </source>
</reference>
<comment type="caution">
    <text evidence="5">The sequence shown here is derived from an EMBL/GenBank/DDBJ whole genome shotgun (WGS) entry which is preliminary data.</text>
</comment>
<dbReference type="GO" id="GO:0032259">
    <property type="term" value="P:methylation"/>
    <property type="evidence" value="ECO:0007669"/>
    <property type="project" value="UniProtKB-KW"/>
</dbReference>
<dbReference type="PANTHER" id="PTHR11006:SF73">
    <property type="entry name" value="PROTEIN ARGININE N-METHYLTRANSFERASE 6"/>
    <property type="match status" value="1"/>
</dbReference>
<dbReference type="InterPro" id="IPR025799">
    <property type="entry name" value="Arg_MeTrfase"/>
</dbReference>
<dbReference type="PANTHER" id="PTHR11006">
    <property type="entry name" value="PROTEIN ARGININE N-METHYLTRANSFERASE"/>
    <property type="match status" value="1"/>
</dbReference>
<dbReference type="GO" id="GO:0016274">
    <property type="term" value="F:protein-arginine N-methyltransferase activity"/>
    <property type="evidence" value="ECO:0007669"/>
    <property type="project" value="InterPro"/>
</dbReference>
<evidence type="ECO:0000313" key="5">
    <source>
        <dbReference type="EMBL" id="KAF2322448.1"/>
    </source>
</evidence>
<dbReference type="InterPro" id="IPR055135">
    <property type="entry name" value="PRMT_dom"/>
</dbReference>
<dbReference type="Proteomes" id="UP000467840">
    <property type="component" value="Chromosome 11"/>
</dbReference>
<dbReference type="GO" id="GO:0042054">
    <property type="term" value="F:histone methyltransferase activity"/>
    <property type="evidence" value="ECO:0007669"/>
    <property type="project" value="TreeGrafter"/>
</dbReference>
<accession>A0A6A6ND04</accession>
<dbReference type="Gene3D" id="3.40.50.150">
    <property type="entry name" value="Vaccinia Virus protein VP39"/>
    <property type="match status" value="1"/>
</dbReference>
<sequence length="249" mass="28032">MLKLRGDSDSFRGAAATESEQNVTPCTDFDMAYFHSYAHVGIHEEECLLICESFDTLYKFEKDVILIGYMDCVRTDTYGAAIMQLKSYIEGKANEVVKASNLSEKIIVLRGRVEDVEIDEAVDAIISEWMGYMLLYEQNKVHLNFEEPTVETISGENVLTWPLCAPLHGFVFWFDVEFSCPATSPINALANNPPLDGGQNKKRTNPNDALVLSTAPEDTPKHWQQTVIYFHDPVEMEQDQLIEVLVAGP</sequence>
<evidence type="ECO:0000256" key="2">
    <source>
        <dbReference type="ARBA" id="ARBA00022679"/>
    </source>
</evidence>
<evidence type="ECO:0000256" key="3">
    <source>
        <dbReference type="ARBA" id="ARBA00022691"/>
    </source>
</evidence>
<evidence type="ECO:0000259" key="4">
    <source>
        <dbReference type="Pfam" id="PF22528"/>
    </source>
</evidence>
<gene>
    <name evidence="5" type="ORF">GH714_017099</name>
</gene>
<keyword evidence="6" id="KW-1185">Reference proteome</keyword>
<evidence type="ECO:0000313" key="6">
    <source>
        <dbReference type="Proteomes" id="UP000467840"/>
    </source>
</evidence>
<protein>
    <recommendedName>
        <fullName evidence="4">Protein arginine N-methyltransferase domain-containing protein</fullName>
    </recommendedName>
</protein>